<reference evidence="1 2" key="1">
    <citation type="submission" date="2023-11" db="EMBL/GenBank/DDBJ databases">
        <title>Unpublished Manusciprt.</title>
        <authorList>
            <person name="Saticioglu I.B."/>
            <person name="Ay H."/>
            <person name="Ajmi N."/>
            <person name="Altun S."/>
            <person name="Duman M."/>
        </authorList>
    </citation>
    <scope>NUCLEOTIDE SEQUENCE [LARGE SCALE GENOMIC DNA]</scope>
    <source>
        <strain evidence="1 2">Fl-318</strain>
    </source>
</reference>
<dbReference type="EMBL" id="JAWXVI010000009">
    <property type="protein sequence ID" value="MDX6191308.1"/>
    <property type="molecule type" value="Genomic_DNA"/>
</dbReference>
<comment type="caution">
    <text evidence="1">The sequence shown here is derived from an EMBL/GenBank/DDBJ whole genome shotgun (WGS) entry which is preliminary data.</text>
</comment>
<evidence type="ECO:0000313" key="1">
    <source>
        <dbReference type="EMBL" id="MDX6191308.1"/>
    </source>
</evidence>
<dbReference type="Proteomes" id="UP001273350">
    <property type="component" value="Unassembled WGS sequence"/>
</dbReference>
<keyword evidence="2" id="KW-1185">Reference proteome</keyword>
<proteinExistence type="predicted"/>
<name>A0ABU4RHD8_9FLAO</name>
<dbReference type="RefSeq" id="WP_230002830.1">
    <property type="nucleotide sequence ID" value="NZ_CP087134.1"/>
</dbReference>
<accession>A0ABU4RHD8</accession>
<evidence type="ECO:0000313" key="2">
    <source>
        <dbReference type="Proteomes" id="UP001273350"/>
    </source>
</evidence>
<gene>
    <name evidence="1" type="ORF">SGQ83_18280</name>
</gene>
<protein>
    <submittedName>
        <fullName evidence="1">Uncharacterized protein</fullName>
    </submittedName>
</protein>
<sequence>MVKKKINIILIIAVLALWGTVGYRTINRQFSSNEVSLENENQLKNITLNQINKDTFELEKINRDPFLNKQFQTTPTVVTRKVISNYIPVKKTTAAVLPKIDNSLKWPVLSYHGYIVSKERNEDLVLLKINSKLCRLRLNVPSNGVLVKKNYKDSIEVYFNSQSRIIKKQ</sequence>
<organism evidence="1 2">
    <name type="scientific">Flavobacterium cupriresistens</name>
    <dbReference type="NCBI Taxonomy" id="2893885"/>
    <lineage>
        <taxon>Bacteria</taxon>
        <taxon>Pseudomonadati</taxon>
        <taxon>Bacteroidota</taxon>
        <taxon>Flavobacteriia</taxon>
        <taxon>Flavobacteriales</taxon>
        <taxon>Flavobacteriaceae</taxon>
        <taxon>Flavobacterium</taxon>
    </lineage>
</organism>